<feature type="region of interest" description="Disordered" evidence="1">
    <location>
        <begin position="188"/>
        <end position="221"/>
    </location>
</feature>
<reference evidence="2 3" key="1">
    <citation type="submission" date="2019-08" db="EMBL/GenBank/DDBJ databases">
        <title>A chromosome-level genome assembly, high-density linkage maps, and genome scans reveal the genomic architecture of hybrid incompatibilities underlying speciation via character displacement in darters (Percidae: Etheostominae).</title>
        <authorList>
            <person name="Moran R.L."/>
            <person name="Catchen J.M."/>
            <person name="Fuller R.C."/>
        </authorList>
    </citation>
    <scope>NUCLEOTIDE SEQUENCE [LARGE SCALE GENOMIC DNA]</scope>
    <source>
        <strain evidence="2">EspeVRDwgs_2016</strain>
        <tissue evidence="2">Muscle</tissue>
    </source>
</reference>
<evidence type="ECO:0000256" key="1">
    <source>
        <dbReference type="SAM" id="MobiDB-lite"/>
    </source>
</evidence>
<proteinExistence type="predicted"/>
<gene>
    <name evidence="2" type="ORF">FQN60_013108</name>
</gene>
<sequence length="274" mass="30479">MQWMWLEASTVKGMPSRLRWHTTQVKQFELVVFQLPNASGTLQLVRLSDHAHLSHLILRRLTMSPPPHGPIPSFPVAGAAWLPDSVHLAVRFYPSAWTLYGSSQQRLFSVEGLAAQLAAAGHADEAVNMEDLVHGGAAGAFTHYVLSTAGTAPWGEGEEEEGRLRTDSGGRLNKLVKARLGGTCGCQRNHKQGNHFREPEGKRKGERASERETETAHAEPVSGFRSQAIFSEWMRMPNMSHRAPTLYSEKETSRKSFSFWQSVIATALRSYFSK</sequence>
<dbReference type="AlphaFoldDB" id="A0A5J5D9P4"/>
<comment type="caution">
    <text evidence="2">The sequence shown here is derived from an EMBL/GenBank/DDBJ whole genome shotgun (WGS) entry which is preliminary data.</text>
</comment>
<dbReference type="Proteomes" id="UP000327493">
    <property type="component" value="Chromosome 9"/>
</dbReference>
<evidence type="ECO:0000313" key="3">
    <source>
        <dbReference type="Proteomes" id="UP000327493"/>
    </source>
</evidence>
<feature type="compositionally biased region" description="Basic and acidic residues" evidence="1">
    <location>
        <begin position="195"/>
        <end position="217"/>
    </location>
</feature>
<organism evidence="2 3">
    <name type="scientific">Etheostoma spectabile</name>
    <name type="common">orangethroat darter</name>
    <dbReference type="NCBI Taxonomy" id="54343"/>
    <lineage>
        <taxon>Eukaryota</taxon>
        <taxon>Metazoa</taxon>
        <taxon>Chordata</taxon>
        <taxon>Craniata</taxon>
        <taxon>Vertebrata</taxon>
        <taxon>Euteleostomi</taxon>
        <taxon>Actinopterygii</taxon>
        <taxon>Neopterygii</taxon>
        <taxon>Teleostei</taxon>
        <taxon>Neoteleostei</taxon>
        <taxon>Acanthomorphata</taxon>
        <taxon>Eupercaria</taxon>
        <taxon>Perciformes</taxon>
        <taxon>Percoidei</taxon>
        <taxon>Percidae</taxon>
        <taxon>Etheostomatinae</taxon>
        <taxon>Etheostoma</taxon>
    </lineage>
</organism>
<dbReference type="EMBL" id="VOFY01000009">
    <property type="protein sequence ID" value="KAA8589743.1"/>
    <property type="molecule type" value="Genomic_DNA"/>
</dbReference>
<protein>
    <submittedName>
        <fullName evidence="2">Uncharacterized protein</fullName>
    </submittedName>
</protein>
<keyword evidence="3" id="KW-1185">Reference proteome</keyword>
<name>A0A5J5D9P4_9PERO</name>
<evidence type="ECO:0000313" key="2">
    <source>
        <dbReference type="EMBL" id="KAA8589743.1"/>
    </source>
</evidence>
<accession>A0A5J5D9P4</accession>